<dbReference type="GO" id="GO:0042168">
    <property type="term" value="P:heme metabolic process"/>
    <property type="evidence" value="ECO:0007669"/>
    <property type="project" value="InterPro"/>
</dbReference>
<sequence length="396" mass="45155">MMFYALLLLLWLMLLAWLVQSALSNPGLSTITWGVWQFEMKTATLVAIVLLACLSFYFIVRFLHYIYDIRANAKALQHHLTQSRARRSLHQGLVQLTEGHFEKAEKILTENAELSETPLLNYLAAARAAHQQMAYERRDQLLQKAINADAKANLSVGLTQADMQLTGGQLEQAYATLHRLYDLSPKHPYVLKLLARVLYQQANWEELINLLPDLIKLNVLKEADLSRIQSAVLAAMFKKYVKAKDLTTLQELWRKLPSAIRENPEALVLYTQALTKLGDDIEAANLVSQALNKQWHEGLAEVYGQIRHHSLANAIQQAEKWAENQASNPTVQLLLARLYNQQKLTGEARKYYEASLSQVPNSKAYLEFAELLESVRENELAQRYYRAGLRQAVKES</sequence>
<name>A0AA95H720_9GAMM</name>
<dbReference type="Gene3D" id="1.25.40.10">
    <property type="entry name" value="Tetratricopeptide repeat domain"/>
    <property type="match status" value="2"/>
</dbReference>
<dbReference type="NCBIfam" id="TIGR00540">
    <property type="entry name" value="TPR_hemY_coli"/>
    <property type="match status" value="1"/>
</dbReference>
<evidence type="ECO:0000256" key="6">
    <source>
        <dbReference type="ARBA" id="ARBA00022692"/>
    </source>
</evidence>
<evidence type="ECO:0000256" key="1">
    <source>
        <dbReference type="ARBA" id="ARBA00002962"/>
    </source>
</evidence>
<dbReference type="GO" id="GO:0005886">
    <property type="term" value="C:plasma membrane"/>
    <property type="evidence" value="ECO:0007669"/>
    <property type="project" value="UniProtKB-SubCell"/>
</dbReference>
<comment type="function">
    <text evidence="1">Involved in a late step of protoheme IX synthesis.</text>
</comment>
<evidence type="ECO:0000259" key="11">
    <source>
        <dbReference type="Pfam" id="PF07219"/>
    </source>
</evidence>
<evidence type="ECO:0000256" key="3">
    <source>
        <dbReference type="ARBA" id="ARBA00004744"/>
    </source>
</evidence>
<evidence type="ECO:0000313" key="12">
    <source>
        <dbReference type="EMBL" id="WGZ90673.1"/>
    </source>
</evidence>
<keyword evidence="4" id="KW-1003">Cell membrane</keyword>
<feature type="transmembrane region" description="Helical" evidence="10">
    <location>
        <begin position="45"/>
        <end position="67"/>
    </location>
</feature>
<evidence type="ECO:0000256" key="2">
    <source>
        <dbReference type="ARBA" id="ARBA00004429"/>
    </source>
</evidence>
<keyword evidence="9" id="KW-0627">Porphyrin biosynthesis</keyword>
<gene>
    <name evidence="12" type="ORF">QJT80_14450</name>
</gene>
<accession>A0AA95H720</accession>
<keyword evidence="7 10" id="KW-1133">Transmembrane helix</keyword>
<feature type="domain" description="HemY N-terminal" evidence="11">
    <location>
        <begin position="30"/>
        <end position="132"/>
    </location>
</feature>
<dbReference type="SUPFAM" id="SSF48452">
    <property type="entry name" value="TPR-like"/>
    <property type="match status" value="2"/>
</dbReference>
<keyword evidence="5" id="KW-0997">Cell inner membrane</keyword>
<reference evidence="12" key="1">
    <citation type="journal article" date="2023" name="Int. J. Mol. Sci.">
        <title>Metagenomics Revealed a New Genus 'Candidatus Thiocaldithrix dubininis' gen. nov., sp. nov. and a New Species 'Candidatus Thiothrix putei' sp. nov. in the Family Thiotrichaceae, Some Members of Which Have Traits of Both Na+- and H+-Motive Energetics.</title>
        <authorList>
            <person name="Ravin N.V."/>
            <person name="Muntyan M.S."/>
            <person name="Smolyakov D.D."/>
            <person name="Rudenko T.S."/>
            <person name="Beletsky A.V."/>
            <person name="Mardanov A.V."/>
            <person name="Grabovich M.Y."/>
        </authorList>
    </citation>
    <scope>NUCLEOTIDE SEQUENCE</scope>
    <source>
        <strain evidence="12">GKL-01</strain>
    </source>
</reference>
<comment type="subcellular location">
    <subcellularLocation>
        <location evidence="2">Cell inner membrane</location>
        <topology evidence="2">Multi-pass membrane protein</topology>
    </subcellularLocation>
</comment>
<dbReference type="InterPro" id="IPR005254">
    <property type="entry name" value="Heme_biosyn_assoc_TPR_pro"/>
</dbReference>
<proteinExistence type="predicted"/>
<keyword evidence="6 10" id="KW-0812">Transmembrane</keyword>
<evidence type="ECO:0000256" key="7">
    <source>
        <dbReference type="ARBA" id="ARBA00022989"/>
    </source>
</evidence>
<reference evidence="12" key="2">
    <citation type="submission" date="2023-04" db="EMBL/GenBank/DDBJ databases">
        <authorList>
            <person name="Beletskiy A.V."/>
            <person name="Mardanov A.V."/>
            <person name="Ravin N.V."/>
        </authorList>
    </citation>
    <scope>NUCLEOTIDE SEQUENCE</scope>
    <source>
        <strain evidence="12">GKL-01</strain>
    </source>
</reference>
<dbReference type="KEGG" id="tdu:QJT80_14450"/>
<keyword evidence="8 10" id="KW-0472">Membrane</keyword>
<dbReference type="EMBL" id="CP124755">
    <property type="protein sequence ID" value="WGZ90673.1"/>
    <property type="molecule type" value="Genomic_DNA"/>
</dbReference>
<evidence type="ECO:0000256" key="10">
    <source>
        <dbReference type="SAM" id="Phobius"/>
    </source>
</evidence>
<evidence type="ECO:0000256" key="4">
    <source>
        <dbReference type="ARBA" id="ARBA00022475"/>
    </source>
</evidence>
<dbReference type="AlphaFoldDB" id="A0AA95H720"/>
<evidence type="ECO:0000256" key="8">
    <source>
        <dbReference type="ARBA" id="ARBA00023136"/>
    </source>
</evidence>
<dbReference type="InterPro" id="IPR010817">
    <property type="entry name" value="HemY_N"/>
</dbReference>
<evidence type="ECO:0000256" key="5">
    <source>
        <dbReference type="ARBA" id="ARBA00022519"/>
    </source>
</evidence>
<protein>
    <submittedName>
        <fullName evidence="12">Heme biosynthesis HemY N-terminal domain-containing protein</fullName>
    </submittedName>
</protein>
<evidence type="ECO:0000256" key="9">
    <source>
        <dbReference type="ARBA" id="ARBA00023244"/>
    </source>
</evidence>
<dbReference type="InterPro" id="IPR011990">
    <property type="entry name" value="TPR-like_helical_dom_sf"/>
</dbReference>
<dbReference type="Pfam" id="PF07219">
    <property type="entry name" value="HemY_N"/>
    <property type="match status" value="1"/>
</dbReference>
<organism evidence="12">
    <name type="scientific">Candidatus Thiocaldithrix dubininis</name>
    <dbReference type="NCBI Taxonomy" id="3080823"/>
    <lineage>
        <taxon>Bacteria</taxon>
        <taxon>Pseudomonadati</taxon>
        <taxon>Pseudomonadota</taxon>
        <taxon>Gammaproteobacteria</taxon>
        <taxon>Thiotrichales</taxon>
        <taxon>Thiotrichaceae</taxon>
        <taxon>Candidatus Thiocaldithrix</taxon>
    </lineage>
</organism>
<dbReference type="GO" id="GO:0006779">
    <property type="term" value="P:porphyrin-containing compound biosynthetic process"/>
    <property type="evidence" value="ECO:0007669"/>
    <property type="project" value="UniProtKB-KW"/>
</dbReference>
<comment type="pathway">
    <text evidence="3">Porphyrin-containing compound metabolism; protoheme biosynthesis.</text>
</comment>
<dbReference type="Proteomes" id="UP001300672">
    <property type="component" value="Chromosome"/>
</dbReference>